<keyword evidence="4" id="KW-1185">Reference proteome</keyword>
<organism evidence="3 4">
    <name type="scientific">Circinella minor</name>
    <dbReference type="NCBI Taxonomy" id="1195481"/>
    <lineage>
        <taxon>Eukaryota</taxon>
        <taxon>Fungi</taxon>
        <taxon>Fungi incertae sedis</taxon>
        <taxon>Mucoromycota</taxon>
        <taxon>Mucoromycotina</taxon>
        <taxon>Mucoromycetes</taxon>
        <taxon>Mucorales</taxon>
        <taxon>Lichtheimiaceae</taxon>
        <taxon>Circinella</taxon>
    </lineage>
</organism>
<protein>
    <recommendedName>
        <fullName evidence="2">Enoyl reductase (ER) domain-containing protein</fullName>
    </recommendedName>
</protein>
<dbReference type="SUPFAM" id="SSF50129">
    <property type="entry name" value="GroES-like"/>
    <property type="match status" value="1"/>
</dbReference>
<dbReference type="InterPro" id="IPR020843">
    <property type="entry name" value="ER"/>
</dbReference>
<dbReference type="Gene3D" id="3.40.50.720">
    <property type="entry name" value="NAD(P)-binding Rossmann-like Domain"/>
    <property type="match status" value="1"/>
</dbReference>
<proteinExistence type="predicted"/>
<dbReference type="GO" id="GO:0005739">
    <property type="term" value="C:mitochondrion"/>
    <property type="evidence" value="ECO:0007669"/>
    <property type="project" value="TreeGrafter"/>
</dbReference>
<dbReference type="InterPro" id="IPR036291">
    <property type="entry name" value="NAD(P)-bd_dom_sf"/>
</dbReference>
<dbReference type="SUPFAM" id="SSF51735">
    <property type="entry name" value="NAD(P)-binding Rossmann-fold domains"/>
    <property type="match status" value="1"/>
</dbReference>
<dbReference type="InterPro" id="IPR011032">
    <property type="entry name" value="GroES-like_sf"/>
</dbReference>
<dbReference type="InterPro" id="IPR013149">
    <property type="entry name" value="ADH-like_C"/>
</dbReference>
<dbReference type="SMART" id="SM00829">
    <property type="entry name" value="PKS_ER"/>
    <property type="match status" value="1"/>
</dbReference>
<sequence length="345" mass="37150">MSTPTTFKKVQAIEIGNDFTKVTRVIETKYNDLTKNLKPHHIIVKNLYLGINASDVNYTNAKYVPNIKPPFDVGFEALGQIVQGGSSVPKEAIGSYVLVAQYGAFAEYVKSSYKSVIQVPSSKIELLSLLTSGLTSSIALEETGRMKSGETVLVTAAAGGAGQIAVQLAKLAGNHVIGTCSSDEKGAMLKSIGCDRVINYKKEDFKSVLKNEYPKGIDIVFESVGGSFFDICLNSLAIKGRLIVIGTVSTYSAGSGMQGDQVNTLKLLRKSRTVSGFFLPEYTHLYGSHMKKLVKLLMNGQLKIETDTAGLNGIDQVAQAVEYLQSGKNKGKVVVPLIPIKNSKI</sequence>
<dbReference type="InterPro" id="IPR002364">
    <property type="entry name" value="Quin_OxRdtase/zeta-crystal_CS"/>
</dbReference>
<dbReference type="InterPro" id="IPR013154">
    <property type="entry name" value="ADH-like_N"/>
</dbReference>
<evidence type="ECO:0000259" key="2">
    <source>
        <dbReference type="SMART" id="SM00829"/>
    </source>
</evidence>
<dbReference type="GO" id="GO:0016491">
    <property type="term" value="F:oxidoreductase activity"/>
    <property type="evidence" value="ECO:0007669"/>
    <property type="project" value="UniProtKB-KW"/>
</dbReference>
<dbReference type="GO" id="GO:0008270">
    <property type="term" value="F:zinc ion binding"/>
    <property type="evidence" value="ECO:0007669"/>
    <property type="project" value="InterPro"/>
</dbReference>
<keyword evidence="1" id="KW-0560">Oxidoreductase</keyword>
<dbReference type="Pfam" id="PF00107">
    <property type="entry name" value="ADH_zinc_N"/>
    <property type="match status" value="1"/>
</dbReference>
<accession>A0A8H7S4Z8</accession>
<dbReference type="FunFam" id="3.40.50.720:FF:000121">
    <property type="entry name" value="Prostaglandin reductase 2"/>
    <property type="match status" value="1"/>
</dbReference>
<reference evidence="3 4" key="1">
    <citation type="submission" date="2020-12" db="EMBL/GenBank/DDBJ databases">
        <title>Metabolic potential, ecology and presence of endohyphal bacteria is reflected in genomic diversity of Mucoromycotina.</title>
        <authorList>
            <person name="Muszewska A."/>
            <person name="Okrasinska A."/>
            <person name="Steczkiewicz K."/>
            <person name="Drgas O."/>
            <person name="Orlowska M."/>
            <person name="Perlinska-Lenart U."/>
            <person name="Aleksandrzak-Piekarczyk T."/>
            <person name="Szatraj K."/>
            <person name="Zielenkiewicz U."/>
            <person name="Pilsyk S."/>
            <person name="Malc E."/>
            <person name="Mieczkowski P."/>
            <person name="Kruszewska J.S."/>
            <person name="Biernat P."/>
            <person name="Pawlowska J."/>
        </authorList>
    </citation>
    <scope>NUCLEOTIDE SEQUENCE [LARGE SCALE GENOMIC DNA]</scope>
    <source>
        <strain evidence="3 4">CBS 142.35</strain>
    </source>
</reference>
<dbReference type="InterPro" id="IPR051397">
    <property type="entry name" value="Zn-ADH-like_protein"/>
</dbReference>
<dbReference type="OrthoDB" id="9992527at2759"/>
<evidence type="ECO:0000256" key="1">
    <source>
        <dbReference type="ARBA" id="ARBA00023002"/>
    </source>
</evidence>
<dbReference type="PANTHER" id="PTHR43677">
    <property type="entry name" value="SHORT-CHAIN DEHYDROGENASE/REDUCTASE"/>
    <property type="match status" value="1"/>
</dbReference>
<dbReference type="EMBL" id="JAEPRB010000098">
    <property type="protein sequence ID" value="KAG2221847.1"/>
    <property type="molecule type" value="Genomic_DNA"/>
</dbReference>
<gene>
    <name evidence="3" type="ORF">INT45_003561</name>
</gene>
<dbReference type="Pfam" id="PF08240">
    <property type="entry name" value="ADH_N"/>
    <property type="match status" value="1"/>
</dbReference>
<dbReference type="Proteomes" id="UP000646827">
    <property type="component" value="Unassembled WGS sequence"/>
</dbReference>
<evidence type="ECO:0000313" key="4">
    <source>
        <dbReference type="Proteomes" id="UP000646827"/>
    </source>
</evidence>
<name>A0A8H7S4Z8_9FUNG</name>
<comment type="caution">
    <text evidence="3">The sequence shown here is derived from an EMBL/GenBank/DDBJ whole genome shotgun (WGS) entry which is preliminary data.</text>
</comment>
<dbReference type="Gene3D" id="3.90.180.10">
    <property type="entry name" value="Medium-chain alcohol dehydrogenases, catalytic domain"/>
    <property type="match status" value="1"/>
</dbReference>
<evidence type="ECO:0000313" key="3">
    <source>
        <dbReference type="EMBL" id="KAG2221847.1"/>
    </source>
</evidence>
<dbReference type="PROSITE" id="PS01162">
    <property type="entry name" value="QOR_ZETA_CRYSTAL"/>
    <property type="match status" value="1"/>
</dbReference>
<dbReference type="PANTHER" id="PTHR43677:SF3">
    <property type="entry name" value="PROSTAGLANDIN REDUCTASE 3"/>
    <property type="match status" value="1"/>
</dbReference>
<dbReference type="AlphaFoldDB" id="A0A8H7S4Z8"/>
<feature type="domain" description="Enoyl reductase (ER)" evidence="2">
    <location>
        <begin position="24"/>
        <end position="335"/>
    </location>
</feature>